<reference evidence="4" key="2">
    <citation type="submission" date="2025-09" db="UniProtKB">
        <authorList>
            <consortium name="Ensembl"/>
        </authorList>
    </citation>
    <scope>IDENTIFICATION</scope>
</reference>
<dbReference type="Pfam" id="PF23736">
    <property type="entry name" value="Ig_ZP2"/>
    <property type="match status" value="1"/>
</dbReference>
<dbReference type="Pfam" id="PF23344">
    <property type="entry name" value="ZP-N"/>
    <property type="match status" value="1"/>
</dbReference>
<feature type="domain" description="ZP-domain containing protein Ig-like" evidence="3">
    <location>
        <begin position="396"/>
        <end position="507"/>
    </location>
</feature>
<dbReference type="AlphaFoldDB" id="A0A3Q2D9E8"/>
<evidence type="ECO:0000313" key="5">
    <source>
        <dbReference type="Proteomes" id="UP000265020"/>
    </source>
</evidence>
<keyword evidence="5" id="KW-1185">Reference proteome</keyword>
<dbReference type="STRING" id="28743.ENSCVAP00000015406"/>
<evidence type="ECO:0000259" key="3">
    <source>
        <dbReference type="Pfam" id="PF26562"/>
    </source>
</evidence>
<dbReference type="InterPro" id="IPR055356">
    <property type="entry name" value="ZP-N"/>
</dbReference>
<accession>A0A3Q2D9E8</accession>
<dbReference type="PANTHER" id="PTHR47130">
    <property type="entry name" value="SI:DKEY-19B23.11-RELATED"/>
    <property type="match status" value="1"/>
</dbReference>
<evidence type="ECO:0000259" key="2">
    <source>
        <dbReference type="Pfam" id="PF23736"/>
    </source>
</evidence>
<dbReference type="Ensembl" id="ENSCVAT00000023485.1">
    <property type="protein sequence ID" value="ENSCVAP00000015406.1"/>
    <property type="gene ID" value="ENSCVAG00000018214.1"/>
</dbReference>
<sequence>MVGWLVGGGVSRSPVDPDLNTELSLQEETWHLHYDTPVAQNLSDCRPTGALSAGLVQLECRDRYLWIRVASAQMPHFEAVDDDGVHSIGEQLASRCGYTISAYQQDGFTVLRASYYSCFTHNQNDELFTFKFNVLINNGGGLSSRFVSTVCSGISWTHRELTCEEDYMEVRTLVTTSGAACETAAQKTANLSWQLIFLQRNGQTTSMSIPEAQQWGYSVMATSQRVILRSPLKQPHAEVTMVDDVPVETIQVSLFFRQKLMLVMIDMSMACALNTGSFDGTRLLWNVPRFLPALVGEGAGLKSQSFSLGLDGSLLDEATAASKGLSLVHQEGMIEIGVPFGSEGGFRKSLVLENLYQEFYTVLLMYEHVFSLIFDDGHSIDTKHRTFKVLETPLVCRQPFCLNRKETIGDQEFTVYLGNIPADVLLEEIWINGQRLLILGKPQRGLSISPVVHANGSQAYQLRLPFDDPVVQWTVSVVEYSIDLNVTLTIVPQRESYYYQNVITARVFNEFPPEITAQCYDGGISFSIARQSRSLWEVGVGHEPLTEQLVAQRGYRLHNDSIRTILDIPVFSIGYTYEDINLSNFYATFKLLLRDSKTLEVQASTSKRCLYRTQNMIVCSADGTMTVVATPTSTWPMVKPERTSLLDPTCKPKQADGSKVLFEFKVNSCGTRATVWMFFKGEMDQGTFQLFLYQSDLKYPDFQIILESQLGKDCSGGVDTINSYTCSSFGVSIMKRKMAKPKNICASGCLGQCQVQPLDLKINGLNVRIFTGWRVVHGLRERDSP</sequence>
<dbReference type="InterPro" id="IPR058876">
    <property type="entry name" value="Ig-like_ZP"/>
</dbReference>
<dbReference type="PANTHER" id="PTHR47130:SF6">
    <property type="entry name" value="EGG ENVELOPE GLYCOPROTEIN-LIKE PRECURSOR"/>
    <property type="match status" value="1"/>
</dbReference>
<protein>
    <submittedName>
        <fullName evidence="4">Uncharacterized LOC107098155</fullName>
    </submittedName>
</protein>
<dbReference type="Pfam" id="PF26562">
    <property type="entry name" value="Ig-like"/>
    <property type="match status" value="1"/>
</dbReference>
<evidence type="ECO:0000259" key="1">
    <source>
        <dbReference type="Pfam" id="PF23344"/>
    </source>
</evidence>
<dbReference type="GeneTree" id="ENSGT00940000163503"/>
<organism evidence="4 5">
    <name type="scientific">Cyprinodon variegatus</name>
    <name type="common">Sheepshead minnow</name>
    <dbReference type="NCBI Taxonomy" id="28743"/>
    <lineage>
        <taxon>Eukaryota</taxon>
        <taxon>Metazoa</taxon>
        <taxon>Chordata</taxon>
        <taxon>Craniata</taxon>
        <taxon>Vertebrata</taxon>
        <taxon>Euteleostomi</taxon>
        <taxon>Actinopterygii</taxon>
        <taxon>Neopterygii</taxon>
        <taxon>Teleostei</taxon>
        <taxon>Neoteleostei</taxon>
        <taxon>Acanthomorphata</taxon>
        <taxon>Ovalentaria</taxon>
        <taxon>Atherinomorphae</taxon>
        <taxon>Cyprinodontiformes</taxon>
        <taxon>Cyprinodontidae</taxon>
        <taxon>Cyprinodon</taxon>
    </lineage>
</organism>
<reference evidence="4" key="1">
    <citation type="submission" date="2025-08" db="UniProtKB">
        <authorList>
            <consortium name="Ensembl"/>
        </authorList>
    </citation>
    <scope>IDENTIFICATION</scope>
</reference>
<feature type="domain" description="ZP-N" evidence="1">
    <location>
        <begin position="619"/>
        <end position="680"/>
    </location>
</feature>
<dbReference type="InterPro" id="IPR057638">
    <property type="entry name" value="Ig_ZP2_2nd"/>
</dbReference>
<dbReference type="Gene3D" id="2.60.40.3210">
    <property type="entry name" value="Zona pellucida, ZP-N domain"/>
    <property type="match status" value="1"/>
</dbReference>
<dbReference type="OMA" id="DMSIACP"/>
<dbReference type="Proteomes" id="UP000265020">
    <property type="component" value="Unassembled WGS sequence"/>
</dbReference>
<feature type="domain" description="Zona pellucida sperm-binding protein 2 second Ig-like" evidence="2">
    <location>
        <begin position="156"/>
        <end position="274"/>
    </location>
</feature>
<name>A0A3Q2D9E8_CYPVA</name>
<evidence type="ECO:0000313" key="4">
    <source>
        <dbReference type="Ensembl" id="ENSCVAP00000015406.1"/>
    </source>
</evidence>
<proteinExistence type="predicted"/>